<evidence type="ECO:0000313" key="5">
    <source>
        <dbReference type="Proteomes" id="UP000694866"/>
    </source>
</evidence>
<evidence type="ECO:0000256" key="1">
    <source>
        <dbReference type="ARBA" id="ARBA00009995"/>
    </source>
</evidence>
<evidence type="ECO:0000256" key="4">
    <source>
        <dbReference type="SAM" id="Phobius"/>
    </source>
</evidence>
<feature type="transmembrane region" description="Helical" evidence="4">
    <location>
        <begin position="489"/>
        <end position="512"/>
    </location>
</feature>
<protein>
    <submittedName>
        <fullName evidence="6">UDP-glucuronosyltransferase</fullName>
    </submittedName>
</protein>
<dbReference type="GeneID" id="105273853"/>
<dbReference type="Gene3D" id="3.40.50.2000">
    <property type="entry name" value="Glycogen Phosphorylase B"/>
    <property type="match status" value="1"/>
</dbReference>
<dbReference type="RefSeq" id="XP_011314832.1">
    <property type="nucleotide sequence ID" value="XM_011316530.1"/>
</dbReference>
<keyword evidence="4" id="KW-0812">Transmembrane</keyword>
<dbReference type="PANTHER" id="PTHR48043">
    <property type="entry name" value="EG:EG0003.4 PROTEIN-RELATED"/>
    <property type="match status" value="1"/>
</dbReference>
<keyword evidence="4" id="KW-0472">Membrane</keyword>
<dbReference type="AlphaFoldDB" id="A0A9R1UBL5"/>
<dbReference type="InterPro" id="IPR002213">
    <property type="entry name" value="UDP_glucos_trans"/>
</dbReference>
<sequence>MQLIKYLNIGLLTIGLWILCAIENEAYRILCIFPFQSRSHQLMFDGIMKGLVRMGHQVDVVTVYPFKTPVPNYKVIVNLEGKTSGFINRFNITYATDIGSDTLPWIALPFGNGLCEYLGLPEIQNIIRNPPQDPPYDLVMTEAFGANCFIALGHVLKVPVVLASTTIPLPWLIESLGQPPFSAFMSGYFTAYVHPMSFLIRVINTIQNHISDIRFRRYTDRVQDAQIRKYIDPNIPPLRELEKNVTLALVNTWHSLHGVQPITPGLVEIGGIHVQEHYVPMSKELEKWMNDSTAGVIYFTLGSMVNIETFPEPTMKAIYSVFRRIAPVRVLMKVANDSALLPGLPDNIKTSSWIPQVALLAHKNTKIFITHGGLMSTLEALTFGVPLIGIPLFGDQHNNIATYKSHGIALQLDLYNITEKSLFWAVNEILNNPKYSETAKYQSKKFLDRPMSAMDTTIFWVEYAIRHGPGALRSPIVDLPWWQVELIDVYGFLALCLLAIVYSILRLIKFALSEEPTNPRKRVKRD</sequence>
<dbReference type="Proteomes" id="UP000694866">
    <property type="component" value="Unplaced"/>
</dbReference>
<dbReference type="FunFam" id="3.40.50.2000:FF:000050">
    <property type="entry name" value="UDP-glucuronosyltransferase"/>
    <property type="match status" value="1"/>
</dbReference>
<accession>A0A9R1UBL5</accession>
<evidence type="ECO:0000256" key="3">
    <source>
        <dbReference type="ARBA" id="ARBA00022679"/>
    </source>
</evidence>
<dbReference type="CDD" id="cd03784">
    <property type="entry name" value="GT1_Gtf-like"/>
    <property type="match status" value="1"/>
</dbReference>
<dbReference type="PANTHER" id="PTHR48043:SF145">
    <property type="entry name" value="FI06409P-RELATED"/>
    <property type="match status" value="1"/>
</dbReference>
<proteinExistence type="inferred from homology"/>
<evidence type="ECO:0000256" key="2">
    <source>
        <dbReference type="ARBA" id="ARBA00022676"/>
    </source>
</evidence>
<organism evidence="5 6">
    <name type="scientific">Fopius arisanus</name>
    <dbReference type="NCBI Taxonomy" id="64838"/>
    <lineage>
        <taxon>Eukaryota</taxon>
        <taxon>Metazoa</taxon>
        <taxon>Ecdysozoa</taxon>
        <taxon>Arthropoda</taxon>
        <taxon>Hexapoda</taxon>
        <taxon>Insecta</taxon>
        <taxon>Pterygota</taxon>
        <taxon>Neoptera</taxon>
        <taxon>Endopterygota</taxon>
        <taxon>Hymenoptera</taxon>
        <taxon>Apocrita</taxon>
        <taxon>Ichneumonoidea</taxon>
        <taxon>Braconidae</taxon>
        <taxon>Opiinae</taxon>
        <taxon>Fopius</taxon>
    </lineage>
</organism>
<dbReference type="SUPFAM" id="SSF53756">
    <property type="entry name" value="UDP-Glycosyltransferase/glycogen phosphorylase"/>
    <property type="match status" value="1"/>
</dbReference>
<dbReference type="KEGG" id="fas:105273853"/>
<evidence type="ECO:0000313" key="6">
    <source>
        <dbReference type="RefSeq" id="XP_011314832.1"/>
    </source>
</evidence>
<dbReference type="Pfam" id="PF00201">
    <property type="entry name" value="UDPGT"/>
    <property type="match status" value="1"/>
</dbReference>
<keyword evidence="2" id="KW-0328">Glycosyltransferase</keyword>
<reference evidence="6" key="1">
    <citation type="submission" date="2025-08" db="UniProtKB">
        <authorList>
            <consortium name="RefSeq"/>
        </authorList>
    </citation>
    <scope>IDENTIFICATION</scope>
    <source>
        <strain evidence="6">USDA-PBARC FA_bdor</strain>
        <tissue evidence="6">Whole organism</tissue>
    </source>
</reference>
<dbReference type="GO" id="GO:0008194">
    <property type="term" value="F:UDP-glycosyltransferase activity"/>
    <property type="evidence" value="ECO:0007669"/>
    <property type="project" value="InterPro"/>
</dbReference>
<keyword evidence="3" id="KW-0808">Transferase</keyword>
<dbReference type="InterPro" id="IPR050271">
    <property type="entry name" value="UDP-glycosyltransferase"/>
</dbReference>
<dbReference type="OrthoDB" id="5835829at2759"/>
<keyword evidence="4" id="KW-1133">Transmembrane helix</keyword>
<name>A0A9R1UBL5_9HYME</name>
<comment type="similarity">
    <text evidence="1">Belongs to the UDP-glycosyltransferase family.</text>
</comment>
<gene>
    <name evidence="6" type="primary">LOC105273853</name>
</gene>
<keyword evidence="5" id="KW-1185">Reference proteome</keyword>